<dbReference type="Gene3D" id="3.30.565.10">
    <property type="entry name" value="Histidine kinase-like ATPase, C-terminal domain"/>
    <property type="match status" value="1"/>
</dbReference>
<dbReference type="PANTHER" id="PTHR43719">
    <property type="entry name" value="TWO-COMPONENT HISTIDINE KINASE"/>
    <property type="match status" value="1"/>
</dbReference>
<dbReference type="Pfam" id="PF02518">
    <property type="entry name" value="HATPase_c"/>
    <property type="match status" value="1"/>
</dbReference>
<dbReference type="InterPro" id="IPR050956">
    <property type="entry name" value="2C_system_His_kinase"/>
</dbReference>
<dbReference type="InterPro" id="IPR036097">
    <property type="entry name" value="HisK_dim/P_sf"/>
</dbReference>
<reference evidence="7" key="1">
    <citation type="journal article" date="2016" name="Genome Announc.">
        <title>Draft genome sequences of fungus Aspergillus calidoustus.</title>
        <authorList>
            <person name="Horn F."/>
            <person name="Linde J."/>
            <person name="Mattern D.J."/>
            <person name="Walther G."/>
            <person name="Guthke R."/>
            <person name="Scherlach K."/>
            <person name="Martin K."/>
            <person name="Brakhage A.A."/>
            <person name="Petzke L."/>
            <person name="Valiante V."/>
        </authorList>
    </citation>
    <scope>NUCLEOTIDE SEQUENCE [LARGE SCALE GENOMIC DNA]</scope>
    <source>
        <strain evidence="7">SF006504</strain>
    </source>
</reference>
<dbReference type="SMART" id="SM00387">
    <property type="entry name" value="HATPase_c"/>
    <property type="match status" value="1"/>
</dbReference>
<evidence type="ECO:0000256" key="2">
    <source>
        <dbReference type="PROSITE-ProRule" id="PRU00169"/>
    </source>
</evidence>
<dbReference type="InterPro" id="IPR011006">
    <property type="entry name" value="CheY-like_superfamily"/>
</dbReference>
<feature type="modified residue" description="4-aspartylphosphate" evidence="2">
    <location>
        <position position="1055"/>
    </location>
</feature>
<evidence type="ECO:0000259" key="4">
    <source>
        <dbReference type="PROSITE" id="PS50109"/>
    </source>
</evidence>
<keyword evidence="1 2" id="KW-0597">Phosphoprotein</keyword>
<evidence type="ECO:0000256" key="3">
    <source>
        <dbReference type="SAM" id="MobiDB-lite"/>
    </source>
</evidence>
<dbReference type="SUPFAM" id="SSF55781">
    <property type="entry name" value="GAF domain-like"/>
    <property type="match status" value="1"/>
</dbReference>
<dbReference type="InterPro" id="IPR003594">
    <property type="entry name" value="HATPase_dom"/>
</dbReference>
<accession>A0A0U5GF73</accession>
<dbReference type="PRINTS" id="PR00344">
    <property type="entry name" value="BCTRLSENSOR"/>
</dbReference>
<dbReference type="OrthoDB" id="303614at2759"/>
<feature type="domain" description="Response regulatory" evidence="5">
    <location>
        <begin position="1004"/>
        <end position="1124"/>
    </location>
</feature>
<dbReference type="PANTHER" id="PTHR43719:SF11">
    <property type="entry name" value="HISTIDINE KINASE_RESPONSE REGULATOR, PUTATIVE-RELATED"/>
    <property type="match status" value="1"/>
</dbReference>
<sequence>MVLLDPRLYNPCSTSLPQMASNTARLSYRRAENDKDDLVHSERPDLARVGHDTQAAGEIEVTDSILSALTQLGAFRLGCDHAFTATSEGDVFRVIAEATPQSLAADNQRSDPSSLINTVTLGLDGSRFQDLDASFCDDHCIVRDMREEDFGLRKTPLLERSQARFYAEVPLHDCSGRLIGTYGVVDAKPHTSFSSHDLAALHEVAKSIVEHLDAVVTRRKNAHSKRQLEALIAMSRGQNGLQATDREPRKSSSRSKCVSPHSPAPDIERLNLSGTEEQSITASPNDKAGASVSHNPPTKGQEYEGHHRHARKSSGKLKNRVAVPEERPILPNVASVYANAASLLQAGMDFDGAIFVDAPRLSSRLNSRRSSCSSFSEVEENEKLTASNRHPSAKLCDALGSAFSERYSVKNHNMPSTTINEGLVHDLFSAFPDGQVINAIPDISSTERINQAMTSGLSAAIPEASSLIFLPIWSHDKSKWLAAMIAWSCNPQGSLEDDDLFYCKAFGDVIGSEIAQIDHTAVDRSKSDLLKSISHELRSPLHGMLANSELLQSTDLDAAQRDMVKMVETCGETLLDTMNCLLDFAKINNLTHTHKGSINTSAHLNSLTTEFDLGALVEDVADSVYAGHQRLADASARSGCRSPEARELSERGVGYDKKSKDLSVVVRVEEHTDWEIRSISGAWRRILMNVFGNALKFTRSGLIEVALDQLQQKHHGRMSSFAHLTITDTGCGISQEYLDSKLFTPFSQESVLTDGTGLGMSITQQLVEYLGGHILVKSESGAGTQIDIYVPVDFVEKSPLTDGADKEANLETKTPRSVCLIGLDPDVASHDTTQRLSCDTKRKNAIQTAISSLVLRQPGWKISFADSLDTSSGDIVVMEQSRFRSIATLETRTCNVRSAVVLADNGKSPPQPLGIAGVEVLYIPQPIGPRKVIQALQSIAESLPIANPHAGNPVQSLTPPMPARNPPLSKAFDKPEGLDSPPAIRQSASDYTHLPADGLLKRLHVLIVDDNDINLKVLSTFMRKIGCTFETASDGLSALQQYKQSDGKFDYILMDISMPVMDGITSSSKIREYEEEHELPRSAIMAVTGVASSETQEQAFAAGIDDYLVKPLSLHDLKRIMSVP</sequence>
<protein>
    <recommendedName>
        <fullName evidence="8">Sensor histidine kinase/response regulator</fullName>
    </recommendedName>
</protein>
<proteinExistence type="predicted"/>
<feature type="compositionally biased region" description="Basic residues" evidence="3">
    <location>
        <begin position="306"/>
        <end position="319"/>
    </location>
</feature>
<feature type="domain" description="Histidine kinase" evidence="4">
    <location>
        <begin position="532"/>
        <end position="794"/>
    </location>
</feature>
<dbReference type="STRING" id="454130.A0A0U5GF73"/>
<gene>
    <name evidence="6" type="ORF">ASPCAL13536</name>
</gene>
<dbReference type="Pfam" id="PF00072">
    <property type="entry name" value="Response_reg"/>
    <property type="match status" value="1"/>
</dbReference>
<dbReference type="SUPFAM" id="SSF52172">
    <property type="entry name" value="CheY-like"/>
    <property type="match status" value="1"/>
</dbReference>
<dbReference type="InterPro" id="IPR036890">
    <property type="entry name" value="HATPase_C_sf"/>
</dbReference>
<dbReference type="SUPFAM" id="SSF55874">
    <property type="entry name" value="ATPase domain of HSP90 chaperone/DNA topoisomerase II/histidine kinase"/>
    <property type="match status" value="1"/>
</dbReference>
<feature type="region of interest" description="Disordered" evidence="3">
    <location>
        <begin position="233"/>
        <end position="321"/>
    </location>
</feature>
<dbReference type="GO" id="GO:0000155">
    <property type="term" value="F:phosphorelay sensor kinase activity"/>
    <property type="evidence" value="ECO:0007669"/>
    <property type="project" value="InterPro"/>
</dbReference>
<dbReference type="SUPFAM" id="SSF47384">
    <property type="entry name" value="Homodimeric domain of signal transducing histidine kinase"/>
    <property type="match status" value="1"/>
</dbReference>
<evidence type="ECO:0008006" key="8">
    <source>
        <dbReference type="Google" id="ProtNLM"/>
    </source>
</evidence>
<dbReference type="CDD" id="cd17546">
    <property type="entry name" value="REC_hyHK_CKI1_RcsC-like"/>
    <property type="match status" value="1"/>
</dbReference>
<dbReference type="InterPro" id="IPR003661">
    <property type="entry name" value="HisK_dim/P_dom"/>
</dbReference>
<dbReference type="OMA" id="KIGCSYE"/>
<keyword evidence="7" id="KW-1185">Reference proteome</keyword>
<dbReference type="EMBL" id="CDMC01000018">
    <property type="protein sequence ID" value="CEL10416.1"/>
    <property type="molecule type" value="Genomic_DNA"/>
</dbReference>
<dbReference type="FunFam" id="1.10.287.130:FF:000023">
    <property type="entry name" value="Sensor histidine kinase/response regulator, putative"/>
    <property type="match status" value="1"/>
</dbReference>
<evidence type="ECO:0000259" key="5">
    <source>
        <dbReference type="PROSITE" id="PS50110"/>
    </source>
</evidence>
<evidence type="ECO:0000256" key="1">
    <source>
        <dbReference type="ARBA" id="ARBA00022553"/>
    </source>
</evidence>
<organism evidence="6 7">
    <name type="scientific">Aspergillus calidoustus</name>
    <dbReference type="NCBI Taxonomy" id="454130"/>
    <lineage>
        <taxon>Eukaryota</taxon>
        <taxon>Fungi</taxon>
        <taxon>Dikarya</taxon>
        <taxon>Ascomycota</taxon>
        <taxon>Pezizomycotina</taxon>
        <taxon>Eurotiomycetes</taxon>
        <taxon>Eurotiomycetidae</taxon>
        <taxon>Eurotiales</taxon>
        <taxon>Aspergillaceae</taxon>
        <taxon>Aspergillus</taxon>
        <taxon>Aspergillus subgen. Nidulantes</taxon>
    </lineage>
</organism>
<dbReference type="InterPro" id="IPR005467">
    <property type="entry name" value="His_kinase_dom"/>
</dbReference>
<evidence type="ECO:0000313" key="7">
    <source>
        <dbReference type="Proteomes" id="UP000054771"/>
    </source>
</evidence>
<dbReference type="Gene3D" id="1.10.287.130">
    <property type="match status" value="1"/>
</dbReference>
<dbReference type="CDD" id="cd00082">
    <property type="entry name" value="HisKA"/>
    <property type="match status" value="1"/>
</dbReference>
<dbReference type="PROSITE" id="PS50110">
    <property type="entry name" value="RESPONSE_REGULATORY"/>
    <property type="match status" value="1"/>
</dbReference>
<feature type="compositionally biased region" description="Polar residues" evidence="3">
    <location>
        <begin position="272"/>
        <end position="284"/>
    </location>
</feature>
<evidence type="ECO:0000313" key="6">
    <source>
        <dbReference type="EMBL" id="CEL10416.1"/>
    </source>
</evidence>
<dbReference type="Pfam" id="PF00512">
    <property type="entry name" value="HisKA"/>
    <property type="match status" value="1"/>
</dbReference>
<name>A0A0U5GF73_ASPCI</name>
<dbReference type="Proteomes" id="UP000054771">
    <property type="component" value="Unassembled WGS sequence"/>
</dbReference>
<dbReference type="PROSITE" id="PS50109">
    <property type="entry name" value="HIS_KIN"/>
    <property type="match status" value="1"/>
</dbReference>
<dbReference type="InterPro" id="IPR001789">
    <property type="entry name" value="Sig_transdc_resp-reg_receiver"/>
</dbReference>
<dbReference type="Gene3D" id="3.40.50.2300">
    <property type="match status" value="1"/>
</dbReference>
<dbReference type="SMART" id="SM00448">
    <property type="entry name" value="REC"/>
    <property type="match status" value="1"/>
</dbReference>
<dbReference type="InterPro" id="IPR004358">
    <property type="entry name" value="Sig_transdc_His_kin-like_C"/>
</dbReference>
<dbReference type="SMART" id="SM00388">
    <property type="entry name" value="HisKA"/>
    <property type="match status" value="1"/>
</dbReference>
<dbReference type="AlphaFoldDB" id="A0A0U5GF73"/>